<dbReference type="InterPro" id="IPR043504">
    <property type="entry name" value="Peptidase_S1_PA_chymotrypsin"/>
</dbReference>
<feature type="region of interest" description="Disordered" evidence="2">
    <location>
        <begin position="27"/>
        <end position="51"/>
    </location>
</feature>
<dbReference type="Pfam" id="PF13365">
    <property type="entry name" value="Trypsin_2"/>
    <property type="match status" value="1"/>
</dbReference>
<dbReference type="InterPro" id="IPR009003">
    <property type="entry name" value="Peptidase_S1_PA"/>
</dbReference>
<dbReference type="PROSITE" id="PS00134">
    <property type="entry name" value="TRYPSIN_HIS"/>
    <property type="match status" value="1"/>
</dbReference>
<protein>
    <submittedName>
        <fullName evidence="4">Trypsin-like serine protease</fullName>
    </submittedName>
</protein>
<dbReference type="FunFam" id="2.40.10.10:FF:000068">
    <property type="entry name" value="transmembrane protease serine 2"/>
    <property type="match status" value="1"/>
</dbReference>
<sequence>MEIDRLSGGVIPLIFLVAMGTASAESVDPQQHVDEQKVQGQETLPPLRNKRTDLPTEAKASFELSAADRERIAERNRKATSGAPLTIGLLQRVDTAIAVGETGGEALTVHRDAESGLTTYTAKLDIEEAAGARVLLKPTNLPADAVISVFNDAGDTTQYRVGSGERFWTNTVTGSSVYVEIETAANAAEDAGVRIEAAMLIDGGSRAFCETNPSCIQDGSCHTQREWPAIDKARKAVAHINFIEDGWGYICSGALLADTDDDTTIPYFLTADHCVNDPDVAATVETWFNYKTPFCNAGCPPILPATASTLGATLLQHSAVDDHSLLALDEMPPADAWYLGWTSDPVAGADGTLAFRISHPNGSPQTYSAYRIDRGTSPTDYCATKTMSRGRFIVSRSLAGATDGGSSGAPLILGDGRVVGQLFGLCGYSVDDVCDFDSNVTMDGAFANYFDEVAQWLSPNEDGLPLTVQKLGTGEGLVRSSVDDGSDTAETSAAATAALLGSEPVEQSEWPWQAALKITTWRINGKWTCSGSVIAPTWILTAAHCIVDDIDERYNTVAPANIQVRTGSDHFEYGGQTSSVKRIVKHPEFDPITRDHDIALLELKSPVYVHPVRPVTWEREPTLACPGIMGAVTGWSDTDVCGQSSVVLSKVDTSIEDPDICRSAYGSTSITGNMLCTSSLIEDDTLCQEDDGAPLVVDNGRGGYTQAGIVSWGNSCETPDAPTVYTRLAPHVEWMEYVTGDDLSSDVGPGVIDCGSNCISQFAKDTLVTLTATAIPGSVFAGWDGACAGTESTCDVTMTQALNVKAMFNSAKLGARSCSN</sequence>
<dbReference type="Pfam" id="PF00089">
    <property type="entry name" value="Trypsin"/>
    <property type="match status" value="1"/>
</dbReference>
<dbReference type="CDD" id="cd00190">
    <property type="entry name" value="Tryp_SPc"/>
    <property type="match status" value="1"/>
</dbReference>
<dbReference type="PANTHER" id="PTHR24256">
    <property type="entry name" value="TRYPTASE-RELATED"/>
    <property type="match status" value="1"/>
</dbReference>
<evidence type="ECO:0000259" key="3">
    <source>
        <dbReference type="PROSITE" id="PS50240"/>
    </source>
</evidence>
<dbReference type="InterPro" id="IPR051487">
    <property type="entry name" value="Ser/Thr_Proteases_Immune/Dev"/>
</dbReference>
<evidence type="ECO:0000313" key="5">
    <source>
        <dbReference type="Proteomes" id="UP000483379"/>
    </source>
</evidence>
<keyword evidence="4" id="KW-0378">Hydrolase</keyword>
<keyword evidence="4" id="KW-0645">Protease</keyword>
<dbReference type="InterPro" id="IPR001254">
    <property type="entry name" value="Trypsin_dom"/>
</dbReference>
<dbReference type="GO" id="GO:0006508">
    <property type="term" value="P:proteolysis"/>
    <property type="evidence" value="ECO:0007669"/>
    <property type="project" value="UniProtKB-KW"/>
</dbReference>
<dbReference type="PRINTS" id="PR00722">
    <property type="entry name" value="CHYMOTRYPSIN"/>
</dbReference>
<dbReference type="EMBL" id="JAAIJQ010000066">
    <property type="protein sequence ID" value="NEV63887.1"/>
    <property type="molecule type" value="Genomic_DNA"/>
</dbReference>
<dbReference type="SUPFAM" id="SSF50494">
    <property type="entry name" value="Trypsin-like serine proteases"/>
    <property type="match status" value="2"/>
</dbReference>
<evidence type="ECO:0000256" key="2">
    <source>
        <dbReference type="SAM" id="MobiDB-lite"/>
    </source>
</evidence>
<dbReference type="RefSeq" id="WP_164454350.1">
    <property type="nucleotide sequence ID" value="NZ_JAAIJQ010000066.1"/>
</dbReference>
<keyword evidence="1" id="KW-1015">Disulfide bond</keyword>
<dbReference type="InterPro" id="IPR001314">
    <property type="entry name" value="Peptidase_S1A"/>
</dbReference>
<dbReference type="GO" id="GO:0004252">
    <property type="term" value="F:serine-type endopeptidase activity"/>
    <property type="evidence" value="ECO:0007669"/>
    <property type="project" value="InterPro"/>
</dbReference>
<dbReference type="SMART" id="SM00020">
    <property type="entry name" value="Tryp_SPc"/>
    <property type="match status" value="1"/>
</dbReference>
<dbReference type="Pfam" id="PF18998">
    <property type="entry name" value="Flg_new_2"/>
    <property type="match status" value="1"/>
</dbReference>
<dbReference type="AlphaFoldDB" id="A0A6M0K5L4"/>
<feature type="domain" description="Peptidase S1" evidence="3">
    <location>
        <begin position="499"/>
        <end position="740"/>
    </location>
</feature>
<dbReference type="Gene3D" id="2.40.10.10">
    <property type="entry name" value="Trypsin-like serine proteases"/>
    <property type="match status" value="3"/>
</dbReference>
<gene>
    <name evidence="4" type="ORF">G3446_18685</name>
</gene>
<organism evidence="4 5">
    <name type="scientific">Thiorhodococcus minor</name>
    <dbReference type="NCBI Taxonomy" id="57489"/>
    <lineage>
        <taxon>Bacteria</taxon>
        <taxon>Pseudomonadati</taxon>
        <taxon>Pseudomonadota</taxon>
        <taxon>Gammaproteobacteria</taxon>
        <taxon>Chromatiales</taxon>
        <taxon>Chromatiaceae</taxon>
        <taxon>Thiorhodococcus</taxon>
    </lineage>
</organism>
<dbReference type="Proteomes" id="UP000483379">
    <property type="component" value="Unassembled WGS sequence"/>
</dbReference>
<dbReference type="InterPro" id="IPR044060">
    <property type="entry name" value="Bacterial_rp_domain"/>
</dbReference>
<dbReference type="PROSITE" id="PS50240">
    <property type="entry name" value="TRYPSIN_DOM"/>
    <property type="match status" value="1"/>
</dbReference>
<evidence type="ECO:0000256" key="1">
    <source>
        <dbReference type="ARBA" id="ARBA00023157"/>
    </source>
</evidence>
<name>A0A6M0K5L4_9GAMM</name>
<proteinExistence type="predicted"/>
<evidence type="ECO:0000313" key="4">
    <source>
        <dbReference type="EMBL" id="NEV63887.1"/>
    </source>
</evidence>
<keyword evidence="5" id="KW-1185">Reference proteome</keyword>
<accession>A0A6M0K5L4</accession>
<comment type="caution">
    <text evidence="4">The sequence shown here is derived from an EMBL/GenBank/DDBJ whole genome shotgun (WGS) entry which is preliminary data.</text>
</comment>
<dbReference type="InterPro" id="IPR018114">
    <property type="entry name" value="TRYPSIN_HIS"/>
</dbReference>
<reference evidence="4 5" key="1">
    <citation type="submission" date="2020-02" db="EMBL/GenBank/DDBJ databases">
        <title>Genome sequences of Thiorhodococcus mannitoliphagus and Thiorhodococcus minor, purple sulfur photosynthetic bacteria in the gammaproteobacterial family, Chromatiaceae.</title>
        <authorList>
            <person name="Aviles F.A."/>
            <person name="Meyer T.E."/>
            <person name="Kyndt J.A."/>
        </authorList>
    </citation>
    <scope>NUCLEOTIDE SEQUENCE [LARGE SCALE GENOMIC DNA]</scope>
    <source>
        <strain evidence="4 5">DSM 11518</strain>
    </source>
</reference>